<dbReference type="RefSeq" id="WP_070201902.1">
    <property type="nucleotide sequence ID" value="NZ_LJGZ01000088.1"/>
</dbReference>
<name>A0A1E7LRR7_9ACTN</name>
<dbReference type="OrthoDB" id="4562195at2"/>
<dbReference type="Pfam" id="PF04149">
    <property type="entry name" value="DUF397"/>
    <property type="match status" value="1"/>
</dbReference>
<keyword evidence="3" id="KW-1185">Reference proteome</keyword>
<sequence>MTRQSGWHISSYSGVNDNCVEVKVVDADLPGVVRARDSKDIGLPEVRVPAAAWGAFVAYVGRPEV</sequence>
<comment type="caution">
    <text evidence="2">The sequence shown here is derived from an EMBL/GenBank/DDBJ whole genome shotgun (WGS) entry which is preliminary data.</text>
</comment>
<evidence type="ECO:0000259" key="1">
    <source>
        <dbReference type="Pfam" id="PF04149"/>
    </source>
</evidence>
<accession>A0A1E7LRR7</accession>
<dbReference type="PATRIC" id="fig|518642.7.peg.392"/>
<evidence type="ECO:0000313" key="3">
    <source>
        <dbReference type="Proteomes" id="UP000175971"/>
    </source>
</evidence>
<gene>
    <name evidence="2" type="ORF">AN221_18185</name>
</gene>
<dbReference type="InterPro" id="IPR007278">
    <property type="entry name" value="DUF397"/>
</dbReference>
<dbReference type="Proteomes" id="UP000175971">
    <property type="component" value="Unassembled WGS sequence"/>
</dbReference>
<organism evidence="2 3">
    <name type="scientific">Streptomyces nanshensis</name>
    <dbReference type="NCBI Taxonomy" id="518642"/>
    <lineage>
        <taxon>Bacteria</taxon>
        <taxon>Bacillati</taxon>
        <taxon>Actinomycetota</taxon>
        <taxon>Actinomycetes</taxon>
        <taxon>Kitasatosporales</taxon>
        <taxon>Streptomycetaceae</taxon>
        <taxon>Streptomyces</taxon>
    </lineage>
</organism>
<dbReference type="EMBL" id="LJGZ01000088">
    <property type="protein sequence ID" value="OEV18895.1"/>
    <property type="molecule type" value="Genomic_DNA"/>
</dbReference>
<feature type="domain" description="DUF397" evidence="1">
    <location>
        <begin position="6"/>
        <end position="60"/>
    </location>
</feature>
<dbReference type="AlphaFoldDB" id="A0A1E7LRR7"/>
<protein>
    <recommendedName>
        <fullName evidence="1">DUF397 domain-containing protein</fullName>
    </recommendedName>
</protein>
<proteinExistence type="predicted"/>
<reference evidence="2 3" key="1">
    <citation type="journal article" date="2016" name="Front. Microbiol.">
        <title>Comparative Genomics Analysis of Streptomyces Species Reveals Their Adaptation to the Marine Environment and Their Diversity at the Genomic Level.</title>
        <authorList>
            <person name="Tian X."/>
            <person name="Zhang Z."/>
            <person name="Yang T."/>
            <person name="Chen M."/>
            <person name="Li J."/>
            <person name="Chen F."/>
            <person name="Yang J."/>
            <person name="Li W."/>
            <person name="Zhang B."/>
            <person name="Zhang Z."/>
            <person name="Wu J."/>
            <person name="Zhang C."/>
            <person name="Long L."/>
            <person name="Xiao J."/>
        </authorList>
    </citation>
    <scope>NUCLEOTIDE SEQUENCE [LARGE SCALE GENOMIC DNA]</scope>
    <source>
        <strain evidence="2 3">SCSIO M10372</strain>
    </source>
</reference>
<evidence type="ECO:0000313" key="2">
    <source>
        <dbReference type="EMBL" id="OEV18895.1"/>
    </source>
</evidence>